<evidence type="ECO:0000259" key="2">
    <source>
        <dbReference type="Pfam" id="PF13542"/>
    </source>
</evidence>
<organism evidence="4 5">
    <name type="scientific">Legionella sainthelensi</name>
    <dbReference type="NCBI Taxonomy" id="28087"/>
    <lineage>
        <taxon>Bacteria</taxon>
        <taxon>Pseudomonadati</taxon>
        <taxon>Pseudomonadota</taxon>
        <taxon>Gammaproteobacteria</taxon>
        <taxon>Legionellales</taxon>
        <taxon>Legionellaceae</taxon>
        <taxon>Legionella</taxon>
    </lineage>
</organism>
<dbReference type="NCBIfam" id="NF033550">
    <property type="entry name" value="transpos_ISL3"/>
    <property type="match status" value="1"/>
</dbReference>
<reference evidence="4 5" key="1">
    <citation type="submission" date="2015-11" db="EMBL/GenBank/DDBJ databases">
        <title>Genomic analysis of 38 Legionella species identifies large and diverse effector repertoires.</title>
        <authorList>
            <person name="Burstein D."/>
            <person name="Amaro F."/>
            <person name="Zusman T."/>
            <person name="Lifshitz Z."/>
            <person name="Cohen O."/>
            <person name="Gilbert J.A."/>
            <person name="Pupko T."/>
            <person name="Shuman H.A."/>
            <person name="Segal G."/>
        </authorList>
    </citation>
    <scope>NUCLEOTIDE SEQUENCE [LARGE SCALE GENOMIC DNA]</scope>
    <source>
        <strain evidence="4 5">Mt.St.Helens-4</strain>
    </source>
</reference>
<protein>
    <submittedName>
        <fullName evidence="4">TnpA transposase</fullName>
    </submittedName>
</protein>
<dbReference type="Pfam" id="PF01610">
    <property type="entry name" value="DDE_Tnp_ISL3"/>
    <property type="match status" value="1"/>
</dbReference>
<feature type="domain" description="Transposase IS204/IS1001/IS1096/IS1165 zinc-finger" evidence="3">
    <location>
        <begin position="34"/>
        <end position="78"/>
    </location>
</feature>
<evidence type="ECO:0000313" key="5">
    <source>
        <dbReference type="Proteomes" id="UP000054621"/>
    </source>
</evidence>
<feature type="domain" description="Transposase IS204/IS1001/IS1096/IS1165 DDE" evidence="1">
    <location>
        <begin position="151"/>
        <end position="346"/>
    </location>
</feature>
<name>A0A0W0YP96_9GAMM</name>
<accession>A0A0W0YP96</accession>
<dbReference type="AlphaFoldDB" id="A0A0W0YP96"/>
<comment type="caution">
    <text evidence="4">The sequence shown here is derived from an EMBL/GenBank/DDBJ whole genome shotgun (WGS) entry which is preliminary data.</text>
</comment>
<dbReference type="InterPro" id="IPR047951">
    <property type="entry name" value="Transpos_ISL3"/>
</dbReference>
<dbReference type="EMBL" id="LNYV01000013">
    <property type="protein sequence ID" value="KTD58677.1"/>
    <property type="molecule type" value="Genomic_DNA"/>
</dbReference>
<evidence type="ECO:0000259" key="1">
    <source>
        <dbReference type="Pfam" id="PF01610"/>
    </source>
</evidence>
<dbReference type="eggNOG" id="COG3464">
    <property type="taxonomic scope" value="Bacteria"/>
</dbReference>
<proteinExistence type="predicted"/>
<dbReference type="PATRIC" id="fig|28087.4.peg.1370"/>
<dbReference type="InterPro" id="IPR032877">
    <property type="entry name" value="Transposase_HTH"/>
</dbReference>
<sequence>MPRKNLILNLPGFSIVKVSGYQPLLLEVFYNRLARCGHCHSKKVRKKSSYIREVHHELIGHRRSILRFKAYKLYCHDCGRYGNQQFPGINKHQRATWRAQSAVFHEHSRGVSQKDLSERYKKGKATIERWYQRHYEEQNRELLNRPCPLVLGIDEHLFSKKEGFATTFCDLRKHKVFDVVRGRREQELKEYLQQLPGKEGVKMICMDLSSTYRSLVKKYFPNGMIVADRFHVIRLIQHQCMMTCRELSTEIKNNRGILALLRTRPDNLSDEKKVKRDAFLTENPAIEAIYQFQQQLHSLLMKRALTQHECRKVIPTFLDMLDELKQSGFKALASLGKTLCAWKDEVGQNVAV</sequence>
<gene>
    <name evidence="4" type="ORF">Lsai_1284</name>
</gene>
<dbReference type="STRING" id="28087.Lsai_1284"/>
<evidence type="ECO:0000313" key="4">
    <source>
        <dbReference type="EMBL" id="KTD58677.1"/>
    </source>
</evidence>
<dbReference type="Pfam" id="PF13542">
    <property type="entry name" value="HTH_Tnp_ISL3"/>
    <property type="match status" value="1"/>
</dbReference>
<dbReference type="InterPro" id="IPR029261">
    <property type="entry name" value="Transposase_Znf"/>
</dbReference>
<dbReference type="PANTHER" id="PTHR33498:SF1">
    <property type="entry name" value="TRANSPOSASE FOR INSERTION SEQUENCE ELEMENT IS1557"/>
    <property type="match status" value="1"/>
</dbReference>
<evidence type="ECO:0000259" key="3">
    <source>
        <dbReference type="Pfam" id="PF14690"/>
    </source>
</evidence>
<dbReference type="Proteomes" id="UP000054621">
    <property type="component" value="Unassembled WGS sequence"/>
</dbReference>
<dbReference type="InterPro" id="IPR002560">
    <property type="entry name" value="Transposase_DDE"/>
</dbReference>
<feature type="domain" description="Transposase IS204/IS1001/IS1096/IS1165 helix-turn-helix" evidence="2">
    <location>
        <begin position="84"/>
        <end position="135"/>
    </location>
</feature>
<dbReference type="PANTHER" id="PTHR33498">
    <property type="entry name" value="TRANSPOSASE FOR INSERTION SEQUENCE ELEMENT IS1557"/>
    <property type="match status" value="1"/>
</dbReference>
<dbReference type="Pfam" id="PF14690">
    <property type="entry name" value="Zn_ribbon_ISL3"/>
    <property type="match status" value="1"/>
</dbReference>